<protein>
    <submittedName>
        <fullName evidence="1">YkgJ family cysteine cluster protein</fullName>
    </submittedName>
</protein>
<reference evidence="1" key="1">
    <citation type="journal article" date="2020" name="mSystems">
        <title>Genome- and Community-Level Interaction Insights into Carbon Utilization and Element Cycling Functions of Hydrothermarchaeota in Hydrothermal Sediment.</title>
        <authorList>
            <person name="Zhou Z."/>
            <person name="Liu Y."/>
            <person name="Xu W."/>
            <person name="Pan J."/>
            <person name="Luo Z.H."/>
            <person name="Li M."/>
        </authorList>
    </citation>
    <scope>NUCLEOTIDE SEQUENCE [LARGE SCALE GENOMIC DNA]</scope>
    <source>
        <strain evidence="1">SpSt-642</strain>
    </source>
</reference>
<evidence type="ECO:0000313" key="1">
    <source>
        <dbReference type="EMBL" id="HGM59215.1"/>
    </source>
</evidence>
<comment type="caution">
    <text evidence="1">The sequence shown here is derived from an EMBL/GenBank/DDBJ whole genome shotgun (WGS) entry which is preliminary data.</text>
</comment>
<dbReference type="AlphaFoldDB" id="A0A7C4D7Y1"/>
<name>A0A7C4D7Y1_STAMA</name>
<dbReference type="PANTHER" id="PTHR35866:SF2">
    <property type="entry name" value="YKGJ FAMILY CYSTEINE CLUSTER PROTEIN"/>
    <property type="match status" value="1"/>
</dbReference>
<dbReference type="PANTHER" id="PTHR35866">
    <property type="entry name" value="PUTATIVE-RELATED"/>
    <property type="match status" value="1"/>
</dbReference>
<accession>A0A7C4D7Y1</accession>
<dbReference type="EMBL" id="DTBJ01000056">
    <property type="protein sequence ID" value="HGM59215.1"/>
    <property type="molecule type" value="Genomic_DNA"/>
</dbReference>
<dbReference type="Pfam" id="PF03692">
    <property type="entry name" value="CxxCxxCC"/>
    <property type="match status" value="1"/>
</dbReference>
<sequence length="176" mass="20748">MNIFRCVKTCGSKCCSFKTEEESPLVYPWEKRYIESLANNQVFKQYFCYALNDTLVVLLYKWVMYGKCVFLKGNYCSIHSNKPLSCRMYPLLIGFDDNTLRVSSLCPYVSLDDAVSNPQNYFEEEYRIAMKNYILLKLIDDYMISGKWMRILNPDIRKYSVVKDIDEIIEPPEIDI</sequence>
<gene>
    <name evidence="1" type="ORF">ENU14_06510</name>
</gene>
<proteinExistence type="predicted"/>
<dbReference type="InterPro" id="IPR005358">
    <property type="entry name" value="Puta_zinc/iron-chelating_dom"/>
</dbReference>
<organism evidence="1">
    <name type="scientific">Staphylothermus marinus</name>
    <dbReference type="NCBI Taxonomy" id="2280"/>
    <lineage>
        <taxon>Archaea</taxon>
        <taxon>Thermoproteota</taxon>
        <taxon>Thermoprotei</taxon>
        <taxon>Desulfurococcales</taxon>
        <taxon>Desulfurococcaceae</taxon>
        <taxon>Staphylothermus</taxon>
    </lineage>
</organism>